<evidence type="ECO:0000313" key="6">
    <source>
        <dbReference type="EMBL" id="EGC30796.1"/>
    </source>
</evidence>
<keyword evidence="7" id="KW-1185">Reference proteome</keyword>
<dbReference type="RefSeq" id="XP_003292686.1">
    <property type="nucleotide sequence ID" value="XM_003292638.1"/>
</dbReference>
<dbReference type="InterPro" id="IPR016166">
    <property type="entry name" value="FAD-bd_PCMH"/>
</dbReference>
<dbReference type="InterPro" id="IPR006094">
    <property type="entry name" value="Oxid_FAD_bind_N"/>
</dbReference>
<reference evidence="7" key="1">
    <citation type="journal article" date="2011" name="Genome Biol.">
        <title>Comparative genomics of the social amoebae Dictyostelium discoideum and Dictyostelium purpureum.</title>
        <authorList>
            <consortium name="US DOE Joint Genome Institute (JGI-PGF)"/>
            <person name="Sucgang R."/>
            <person name="Kuo A."/>
            <person name="Tian X."/>
            <person name="Salerno W."/>
            <person name="Parikh A."/>
            <person name="Feasley C.L."/>
            <person name="Dalin E."/>
            <person name="Tu H."/>
            <person name="Huang E."/>
            <person name="Barry K."/>
            <person name="Lindquist E."/>
            <person name="Shapiro H."/>
            <person name="Bruce D."/>
            <person name="Schmutz J."/>
            <person name="Salamov A."/>
            <person name="Fey P."/>
            <person name="Gaudet P."/>
            <person name="Anjard C."/>
            <person name="Babu M.M."/>
            <person name="Basu S."/>
            <person name="Bushmanova Y."/>
            <person name="van der Wel H."/>
            <person name="Katoh-Kurasawa M."/>
            <person name="Dinh C."/>
            <person name="Coutinho P.M."/>
            <person name="Saito T."/>
            <person name="Elias M."/>
            <person name="Schaap P."/>
            <person name="Kay R.R."/>
            <person name="Henrissat B."/>
            <person name="Eichinger L."/>
            <person name="Rivero F."/>
            <person name="Putnam N.H."/>
            <person name="West C.M."/>
            <person name="Loomis W.F."/>
            <person name="Chisholm R.L."/>
            <person name="Shaulsky G."/>
            <person name="Strassmann J.E."/>
            <person name="Queller D.C."/>
            <person name="Kuspa A."/>
            <person name="Grigoriev I.V."/>
        </authorList>
    </citation>
    <scope>NUCLEOTIDE SEQUENCE [LARGE SCALE GENOMIC DNA]</scope>
    <source>
        <strain evidence="7">QSDP1</strain>
    </source>
</reference>
<evidence type="ECO:0000256" key="2">
    <source>
        <dbReference type="ARBA" id="ARBA00022630"/>
    </source>
</evidence>
<gene>
    <name evidence="6" type="ORF">DICPUDRAFT_6436</name>
</gene>
<dbReference type="Proteomes" id="UP000001064">
    <property type="component" value="Unassembled WGS sequence"/>
</dbReference>
<dbReference type="InParanoid" id="F0ZZ38"/>
<dbReference type="Gene3D" id="3.30.465.10">
    <property type="match status" value="1"/>
</dbReference>
<protein>
    <recommendedName>
        <fullName evidence="5">FAD-binding PCMH-type domain-containing protein</fullName>
    </recommendedName>
</protein>
<dbReference type="InterPro" id="IPR050416">
    <property type="entry name" value="FAD-linked_Oxidoreductase"/>
</dbReference>
<evidence type="ECO:0000259" key="5">
    <source>
        <dbReference type="PROSITE" id="PS51387"/>
    </source>
</evidence>
<keyword evidence="3" id="KW-0274">FAD</keyword>
<dbReference type="FunCoup" id="F0ZZ38">
    <property type="interactions" value="2"/>
</dbReference>
<dbReference type="STRING" id="5786.F0ZZ38"/>
<dbReference type="PANTHER" id="PTHR42973">
    <property type="entry name" value="BINDING OXIDOREDUCTASE, PUTATIVE (AFU_ORTHOLOGUE AFUA_1G17690)-RELATED"/>
    <property type="match status" value="1"/>
</dbReference>
<dbReference type="VEuPathDB" id="AmoebaDB:DICPUDRAFT_6436"/>
<dbReference type="Gene3D" id="3.40.462.20">
    <property type="match status" value="1"/>
</dbReference>
<sequence length="457" mass="52543">NNKKLNIVLNNEKNNNYYIFINPLFKKTPVCYVKIESVDNLKEALKYAKSLNKRVSIRSGGHSCCVFSILNGTVNLDMSGLSKIQVNVEEKTVTAQSGATMLEYYKETTKYGLASPGGSCPSVCLGGLALGGGSNMLSITHGYMLDNIIEITILLENGEVVRANKDNQYCDLFWALRGSGHTNYGIVIDYKVKLHAIEPFFYHNTIDLPFDLIIENNTIINDYSKSMDKRVYLGIENRITAKTKKLTSIVIFFFNGPVVDGEKEFRKLVSLLKQPKVIEIDGEKVKKTFVQIIERVPYANKPRRSYTKSRFMSEINKESSVAIKNIMEKVPQLLNEMVINDNIVNFSANVYYHGGVQNSISKDECAFIHRGYGSLWSINFICYYLKEENDKLFSTWKNFLFQYLDKSFGTQIYQNYPDDEVSNWQERYYGQHYSKLQQIKLKYDPNNYFKYQQSIEL</sequence>
<proteinExistence type="inferred from homology"/>
<dbReference type="KEGG" id="dpp:DICPUDRAFT_6436"/>
<dbReference type="InterPro" id="IPR012951">
    <property type="entry name" value="BBE"/>
</dbReference>
<feature type="non-terminal residue" evidence="6">
    <location>
        <position position="457"/>
    </location>
</feature>
<organism evidence="6 7">
    <name type="scientific">Dictyostelium purpureum</name>
    <name type="common">Slime mold</name>
    <dbReference type="NCBI Taxonomy" id="5786"/>
    <lineage>
        <taxon>Eukaryota</taxon>
        <taxon>Amoebozoa</taxon>
        <taxon>Evosea</taxon>
        <taxon>Eumycetozoa</taxon>
        <taxon>Dictyostelia</taxon>
        <taxon>Dictyosteliales</taxon>
        <taxon>Dictyosteliaceae</taxon>
        <taxon>Dictyostelium</taxon>
    </lineage>
</organism>
<evidence type="ECO:0000256" key="1">
    <source>
        <dbReference type="ARBA" id="ARBA00005466"/>
    </source>
</evidence>
<dbReference type="SUPFAM" id="SSF56176">
    <property type="entry name" value="FAD-binding/transporter-associated domain-like"/>
    <property type="match status" value="1"/>
</dbReference>
<dbReference type="Pfam" id="PF08031">
    <property type="entry name" value="BBE"/>
    <property type="match status" value="1"/>
</dbReference>
<comment type="similarity">
    <text evidence="1">Belongs to the oxygen-dependent FAD-linked oxidoreductase family.</text>
</comment>
<evidence type="ECO:0000256" key="4">
    <source>
        <dbReference type="ARBA" id="ARBA00023002"/>
    </source>
</evidence>
<dbReference type="InterPro" id="IPR036318">
    <property type="entry name" value="FAD-bd_PCMH-like_sf"/>
</dbReference>
<feature type="non-terminal residue" evidence="6">
    <location>
        <position position="1"/>
    </location>
</feature>
<dbReference type="EMBL" id="GL871300">
    <property type="protein sequence ID" value="EGC30796.1"/>
    <property type="molecule type" value="Genomic_DNA"/>
</dbReference>
<dbReference type="GO" id="GO:0005576">
    <property type="term" value="C:extracellular region"/>
    <property type="evidence" value="ECO:0000318"/>
    <property type="project" value="GO_Central"/>
</dbReference>
<dbReference type="PROSITE" id="PS51387">
    <property type="entry name" value="FAD_PCMH"/>
    <property type="match status" value="1"/>
</dbReference>
<feature type="domain" description="FAD-binding PCMH-type" evidence="5">
    <location>
        <begin position="25"/>
        <end position="197"/>
    </location>
</feature>
<dbReference type="OrthoDB" id="17071at2759"/>
<dbReference type="Pfam" id="PF01565">
    <property type="entry name" value="FAD_binding_4"/>
    <property type="match status" value="1"/>
</dbReference>
<keyword evidence="2" id="KW-0285">Flavoprotein</keyword>
<name>F0ZZ38_DICPU</name>
<dbReference type="OMA" id="DTAFYYR"/>
<dbReference type="AlphaFoldDB" id="F0ZZ38"/>
<dbReference type="InterPro" id="IPR016169">
    <property type="entry name" value="FAD-bd_PCMH_sub2"/>
</dbReference>
<accession>F0ZZ38</accession>
<keyword evidence="4" id="KW-0560">Oxidoreductase</keyword>
<dbReference type="eggNOG" id="ENOG502QVGN">
    <property type="taxonomic scope" value="Eukaryota"/>
</dbReference>
<dbReference type="GeneID" id="10508713"/>
<dbReference type="GO" id="GO:0016491">
    <property type="term" value="F:oxidoreductase activity"/>
    <property type="evidence" value="ECO:0007669"/>
    <property type="project" value="UniProtKB-KW"/>
</dbReference>
<dbReference type="GO" id="GO:0071949">
    <property type="term" value="F:FAD binding"/>
    <property type="evidence" value="ECO:0007669"/>
    <property type="project" value="InterPro"/>
</dbReference>
<evidence type="ECO:0000313" key="7">
    <source>
        <dbReference type="Proteomes" id="UP000001064"/>
    </source>
</evidence>
<dbReference type="PANTHER" id="PTHR42973:SF46">
    <property type="entry name" value="FAD-BINDING PCMH-TYPE DOMAIN-CONTAINING PROTEIN"/>
    <property type="match status" value="1"/>
</dbReference>
<evidence type="ECO:0000256" key="3">
    <source>
        <dbReference type="ARBA" id="ARBA00022827"/>
    </source>
</evidence>